<evidence type="ECO:0000259" key="1">
    <source>
        <dbReference type="Pfam" id="PF08765"/>
    </source>
</evidence>
<dbReference type="RefSeq" id="WP_092316236.1">
    <property type="nucleotide sequence ID" value="NZ_FNTJ01000001.1"/>
</dbReference>
<dbReference type="SUPFAM" id="SSF46689">
    <property type="entry name" value="Homeodomain-like"/>
    <property type="match status" value="1"/>
</dbReference>
<dbReference type="AlphaFoldDB" id="A0A1H4QUS4"/>
<dbReference type="EMBL" id="FNTJ01000001">
    <property type="protein sequence ID" value="SEC23419.1"/>
    <property type="molecule type" value="Genomic_DNA"/>
</dbReference>
<sequence length="145" mass="16337">MSGELFPDDSDELDSAKVLAHMKDPTVLARWEGVLGDMVRVAEAELRKALNNDPRSTELAQLVIYTVCEHLGGGVMYLPSGARLKRAMRDADLYRDWRDHGIKPADLVGKYKLSSPTVYDIITRQRALHRKNEPDLFGFGEDTLH</sequence>
<dbReference type="Proteomes" id="UP000198982">
    <property type="component" value="Unassembled WGS sequence"/>
</dbReference>
<dbReference type="PANTHER" id="PTHR37812:SF1">
    <property type="entry name" value="MU-LIKE PROPHAGE FLUMU PROTEIN C"/>
    <property type="match status" value="1"/>
</dbReference>
<evidence type="ECO:0000313" key="2">
    <source>
        <dbReference type="EMBL" id="SEC23419.1"/>
    </source>
</evidence>
<keyword evidence="3" id="KW-1185">Reference proteome</keyword>
<dbReference type="InterPro" id="IPR009057">
    <property type="entry name" value="Homeodomain-like_sf"/>
</dbReference>
<reference evidence="3" key="1">
    <citation type="submission" date="2016-10" db="EMBL/GenBank/DDBJ databases">
        <authorList>
            <person name="Varghese N."/>
            <person name="Submissions S."/>
        </authorList>
    </citation>
    <scope>NUCLEOTIDE SEQUENCE [LARGE SCALE GENOMIC DNA]</scope>
    <source>
        <strain evidence="3">DSM 9751</strain>
    </source>
</reference>
<organism evidence="2 3">
    <name type="scientific">Pseudomonas saponiphila</name>
    <dbReference type="NCBI Taxonomy" id="556534"/>
    <lineage>
        <taxon>Bacteria</taxon>
        <taxon>Pseudomonadati</taxon>
        <taxon>Pseudomonadota</taxon>
        <taxon>Gammaproteobacteria</taxon>
        <taxon>Pseudomonadales</taxon>
        <taxon>Pseudomonadaceae</taxon>
        <taxon>Pseudomonas</taxon>
    </lineage>
</organism>
<gene>
    <name evidence="2" type="ORF">SAMN05216178_3923</name>
</gene>
<dbReference type="Gene3D" id="1.10.10.60">
    <property type="entry name" value="Homeodomain-like"/>
    <property type="match status" value="1"/>
</dbReference>
<proteinExistence type="predicted"/>
<protein>
    <submittedName>
        <fullName evidence="2">Transcriptional regulator, Middle operon regulator (Mor) family</fullName>
    </submittedName>
</protein>
<dbReference type="InterPro" id="IPR052411">
    <property type="entry name" value="c-mor_Regulatory_Protein"/>
</dbReference>
<accession>A0A1H4QUS4</accession>
<feature type="domain" description="Mor transcription activator" evidence="1">
    <location>
        <begin position="30"/>
        <end position="132"/>
    </location>
</feature>
<dbReference type="Pfam" id="PF08765">
    <property type="entry name" value="Mor"/>
    <property type="match status" value="1"/>
</dbReference>
<dbReference type="PANTHER" id="PTHR37812">
    <property type="entry name" value="MU-LIKE PROPHAGE FLUMU PROTEIN C"/>
    <property type="match status" value="1"/>
</dbReference>
<evidence type="ECO:0000313" key="3">
    <source>
        <dbReference type="Proteomes" id="UP000198982"/>
    </source>
</evidence>
<dbReference type="InterPro" id="IPR014875">
    <property type="entry name" value="Mor_transcription_activator"/>
</dbReference>
<name>A0A1H4QUS4_9PSED</name>